<protein>
    <submittedName>
        <fullName evidence="2">Uncharacterized protein</fullName>
    </submittedName>
</protein>
<keyword evidence="3" id="KW-1185">Reference proteome</keyword>
<keyword evidence="1" id="KW-0732">Signal</keyword>
<evidence type="ECO:0000313" key="3">
    <source>
        <dbReference type="Proteomes" id="UP000494165"/>
    </source>
</evidence>
<dbReference type="Proteomes" id="UP000494165">
    <property type="component" value="Unassembled WGS sequence"/>
</dbReference>
<feature type="chain" id="PRO_5035747497" evidence="1">
    <location>
        <begin position="22"/>
        <end position="119"/>
    </location>
</feature>
<feature type="signal peptide" evidence="1">
    <location>
        <begin position="1"/>
        <end position="21"/>
    </location>
</feature>
<reference evidence="2 3" key="1">
    <citation type="submission" date="2020-04" db="EMBL/GenBank/DDBJ databases">
        <authorList>
            <person name="Alioto T."/>
            <person name="Alioto T."/>
            <person name="Gomez Garrido J."/>
        </authorList>
    </citation>
    <scope>NUCLEOTIDE SEQUENCE [LARGE SCALE GENOMIC DNA]</scope>
</reference>
<evidence type="ECO:0000256" key="1">
    <source>
        <dbReference type="SAM" id="SignalP"/>
    </source>
</evidence>
<proteinExistence type="predicted"/>
<dbReference type="OrthoDB" id="5975154at2759"/>
<gene>
    <name evidence="2" type="ORF">CLODIP_2_CD03802</name>
</gene>
<dbReference type="EMBL" id="CADEPI010000218">
    <property type="protein sequence ID" value="CAB3380842.1"/>
    <property type="molecule type" value="Genomic_DNA"/>
</dbReference>
<evidence type="ECO:0000313" key="2">
    <source>
        <dbReference type="EMBL" id="CAB3380842.1"/>
    </source>
</evidence>
<dbReference type="AlphaFoldDB" id="A0A8S1DJR4"/>
<accession>A0A8S1DJR4</accession>
<comment type="caution">
    <text evidence="2">The sequence shown here is derived from an EMBL/GenBank/DDBJ whole genome shotgun (WGS) entry which is preliminary data.</text>
</comment>
<organism evidence="2 3">
    <name type="scientific">Cloeon dipterum</name>
    <dbReference type="NCBI Taxonomy" id="197152"/>
    <lineage>
        <taxon>Eukaryota</taxon>
        <taxon>Metazoa</taxon>
        <taxon>Ecdysozoa</taxon>
        <taxon>Arthropoda</taxon>
        <taxon>Hexapoda</taxon>
        <taxon>Insecta</taxon>
        <taxon>Pterygota</taxon>
        <taxon>Palaeoptera</taxon>
        <taxon>Ephemeroptera</taxon>
        <taxon>Pisciforma</taxon>
        <taxon>Baetidae</taxon>
        <taxon>Cloeon</taxon>
    </lineage>
</organism>
<sequence>MKVVVFASSLFLLLLAGGASSSPDYKLISSKQWPPHKVLGAEPLVAESTETKYVVRFVKNQKIENAIDVAVIKNEIKKRTLPDGNVRCGPFQVSYLGKCRDILSPKYKILVNTNSASNQ</sequence>
<name>A0A8S1DJR4_9INSE</name>